<evidence type="ECO:0008006" key="3">
    <source>
        <dbReference type="Google" id="ProtNLM"/>
    </source>
</evidence>
<evidence type="ECO:0000313" key="2">
    <source>
        <dbReference type="Proteomes" id="UP000638353"/>
    </source>
</evidence>
<accession>A0A918WU85</accession>
<sequence>MWFTRWQGDLTGTGRLVVELDGKRVVDAPLADVVSGRLGAPFVAPLVADPKQSSGGALISVPMPYRKSMRVTTEHNPHLYQVGYRSFADAEGVRTFDPGEKAEDVVELLRKAGTQDPKPALAGSVEHRARFDLAPGKTRRLAHSTVPGLVGAVRVRLPQTVLRVPPPVEDTGRAYRRGGGSTFTVAVDPGNRGVLLTRPLDRGIGGQEARVYVDGESAGEWKGLPGEGGRWDEQGVELPAALTAGRSRLTIRTECAESSTSDCNEFTYWVRNAVGGPVTDTVDVGGPSSEQAHGYRISGETWRGTRTFRPLRDARQADESRALLRGLRLRAVFDGVRTVDAPLGEFTGSGFVMAPVRSLMQQLDPQTGEFVAWWPMPYARSATVELYNGSGRAVSGGTSSVTTTPSEGHARAVRTGTEGYFRATSRASSTVADRSWEFLSAQGGGKLVGVSHSMQGAADRYHMEGDERVFADGSSTPQVHGTGTEDLYRGAWYFLYGTYLQPLNGHPARLTDSPECGGWHQDCSSGYRLLLADAVPFGRSLRFTVEHGPYDDLPADYAATTYWYGQDGPRLRRTDSVAADDVSQRAPMSEIGTLAACFEGEYRKPQTLTAGTRTARVPVVLDVAVDPANRGVVLRRTGDQEKAGQRVRVQVDGHSLPDWYQPLSNPDRRWLEDSYQLPASVTRGKDRLRVTLSPVKGAPGWSAASYEVDSVLR</sequence>
<dbReference type="Gene3D" id="2.60.120.1390">
    <property type="match status" value="3"/>
</dbReference>
<dbReference type="Pfam" id="PF11175">
    <property type="entry name" value="DUF2961"/>
    <property type="match status" value="1"/>
</dbReference>
<evidence type="ECO:0000313" key="1">
    <source>
        <dbReference type="EMBL" id="GHC83242.1"/>
    </source>
</evidence>
<name>A0A918WU85_9ACTN</name>
<dbReference type="InterPro" id="IPR021345">
    <property type="entry name" value="DUF2961"/>
</dbReference>
<dbReference type="RefSeq" id="WP_189822409.1">
    <property type="nucleotide sequence ID" value="NZ_BMVC01000002.1"/>
</dbReference>
<proteinExistence type="predicted"/>
<dbReference type="Proteomes" id="UP000638353">
    <property type="component" value="Unassembled WGS sequence"/>
</dbReference>
<dbReference type="EMBL" id="BMVC01000002">
    <property type="protein sequence ID" value="GHC83242.1"/>
    <property type="molecule type" value="Genomic_DNA"/>
</dbReference>
<organism evidence="1 2">
    <name type="scientific">Streptomyces finlayi</name>
    <dbReference type="NCBI Taxonomy" id="67296"/>
    <lineage>
        <taxon>Bacteria</taxon>
        <taxon>Bacillati</taxon>
        <taxon>Actinomycetota</taxon>
        <taxon>Actinomycetes</taxon>
        <taxon>Kitasatosporales</taxon>
        <taxon>Streptomycetaceae</taxon>
        <taxon>Streptomyces</taxon>
    </lineage>
</organism>
<dbReference type="AlphaFoldDB" id="A0A918WU85"/>
<comment type="caution">
    <text evidence="1">The sequence shown here is derived from an EMBL/GenBank/DDBJ whole genome shotgun (WGS) entry which is preliminary data.</text>
</comment>
<gene>
    <name evidence="1" type="ORF">GCM10010334_12150</name>
</gene>
<reference evidence="1" key="2">
    <citation type="submission" date="2020-09" db="EMBL/GenBank/DDBJ databases">
        <authorList>
            <person name="Sun Q."/>
            <person name="Ohkuma M."/>
        </authorList>
    </citation>
    <scope>NUCLEOTIDE SEQUENCE</scope>
    <source>
        <strain evidence="1">JCM 4637</strain>
    </source>
</reference>
<reference evidence="1" key="1">
    <citation type="journal article" date="2014" name="Int. J. Syst. Evol. Microbiol.">
        <title>Complete genome sequence of Corynebacterium casei LMG S-19264T (=DSM 44701T), isolated from a smear-ripened cheese.</title>
        <authorList>
            <consortium name="US DOE Joint Genome Institute (JGI-PGF)"/>
            <person name="Walter F."/>
            <person name="Albersmeier A."/>
            <person name="Kalinowski J."/>
            <person name="Ruckert C."/>
        </authorList>
    </citation>
    <scope>NUCLEOTIDE SEQUENCE</scope>
    <source>
        <strain evidence="1">JCM 4637</strain>
    </source>
</reference>
<protein>
    <recommendedName>
        <fullName evidence="3">DUF2961 domain-containing protein</fullName>
    </recommendedName>
</protein>